<proteinExistence type="predicted"/>
<name>A0A0V1CFH8_TRIBR</name>
<evidence type="ECO:0000256" key="1">
    <source>
        <dbReference type="SAM" id="MobiDB-lite"/>
    </source>
</evidence>
<comment type="caution">
    <text evidence="2">The sequence shown here is derived from an EMBL/GenBank/DDBJ whole genome shotgun (WGS) entry which is preliminary data.</text>
</comment>
<reference evidence="2 3" key="1">
    <citation type="submission" date="2015-01" db="EMBL/GenBank/DDBJ databases">
        <title>Evolution of Trichinella species and genotypes.</title>
        <authorList>
            <person name="Korhonen P.K."/>
            <person name="Edoardo P."/>
            <person name="Giuseppe L.R."/>
            <person name="Gasser R.B."/>
        </authorList>
    </citation>
    <scope>NUCLEOTIDE SEQUENCE [LARGE SCALE GENOMIC DNA]</scope>
    <source>
        <strain evidence="2">ISS120</strain>
    </source>
</reference>
<evidence type="ECO:0008006" key="4">
    <source>
        <dbReference type="Google" id="ProtNLM"/>
    </source>
</evidence>
<organism evidence="2 3">
    <name type="scientific">Trichinella britovi</name>
    <name type="common">Parasitic roundworm</name>
    <dbReference type="NCBI Taxonomy" id="45882"/>
    <lineage>
        <taxon>Eukaryota</taxon>
        <taxon>Metazoa</taxon>
        <taxon>Ecdysozoa</taxon>
        <taxon>Nematoda</taxon>
        <taxon>Enoplea</taxon>
        <taxon>Dorylaimia</taxon>
        <taxon>Trichinellida</taxon>
        <taxon>Trichinellidae</taxon>
        <taxon>Trichinella</taxon>
    </lineage>
</organism>
<dbReference type="AlphaFoldDB" id="A0A0V1CFH8"/>
<dbReference type="Proteomes" id="UP000054653">
    <property type="component" value="Unassembled WGS sequence"/>
</dbReference>
<accession>A0A0V1CFH8</accession>
<evidence type="ECO:0000313" key="3">
    <source>
        <dbReference type="Proteomes" id="UP000054653"/>
    </source>
</evidence>
<keyword evidence="3" id="KW-1185">Reference proteome</keyword>
<feature type="region of interest" description="Disordered" evidence="1">
    <location>
        <begin position="1"/>
        <end position="20"/>
    </location>
</feature>
<sequence length="544" mass="61758">MPKTSLRQQRQQKVKNDIRSGSSRLIMKAKTVVYKVEVQRAKLHGMVDQLIQLCENASHPDNIRKPLEEVMAFRDTAGIHTHKGFRVPAEQREPRSDSCSAISKDLNLHSSSKPEMNGNLLELRMPAFSSRGLKFTTFWDRFQTSVHRQKNLDDSLKFVNLLSSLSGESDEKNPAEFWRELSTRHRVVEDTFWKYRCHSSETRESTLGCKLCTDSGNGIHAQDPSSGEITVSEAFLPLLAERFPEILALRAASMCSQGQSLKTTCGRRIVKPHEMRQKEAGPGDKSCTEPTREAKRTAKVSITVRHLAIISSCPFCKNAGDAANCTELRKTDVQTPSTVVKTLIPAIRGYFPNTRVQGCYFHFCQAVHRKVGELGLKTRYRTEEPTKRKIRMLLATAFLPVPHVNTGVSLLEAGTTGNLSALFQYFRQEWMTDERLPLWNVYNVNIRTNNHLEGWHNRLNRKAGKSHNGLYELLQLLIAEQGVMDTLIQQVLSGNATVGDLRRVNKVYAQKQRQVARYTGEYTNGRRTLEQFLEALMYITPEPI</sequence>
<feature type="compositionally biased region" description="Polar residues" evidence="1">
    <location>
        <begin position="1"/>
        <end position="11"/>
    </location>
</feature>
<protein>
    <recommendedName>
        <fullName evidence="4">MULE transposase domain-containing protein</fullName>
    </recommendedName>
</protein>
<gene>
    <name evidence="2" type="ORF">T03_3031</name>
</gene>
<dbReference type="EMBL" id="JYDI01000231">
    <property type="protein sequence ID" value="KRY47758.1"/>
    <property type="molecule type" value="Genomic_DNA"/>
</dbReference>
<dbReference type="OrthoDB" id="5927588at2759"/>
<evidence type="ECO:0000313" key="2">
    <source>
        <dbReference type="EMBL" id="KRY47758.1"/>
    </source>
</evidence>